<evidence type="ECO:0000256" key="4">
    <source>
        <dbReference type="ARBA" id="ARBA00035264"/>
    </source>
</evidence>
<evidence type="ECO:0000313" key="7">
    <source>
        <dbReference type="Proteomes" id="UP000326924"/>
    </source>
</evidence>
<keyword evidence="2 6" id="KW-0689">Ribosomal protein</keyword>
<keyword evidence="7" id="KW-1185">Reference proteome</keyword>
<evidence type="ECO:0000313" key="6">
    <source>
        <dbReference type="EMBL" id="KAA8910562.1"/>
    </source>
</evidence>
<dbReference type="FunFam" id="4.10.640.10:FF:000013">
    <property type="entry name" value="37S ribosomal protein S18"/>
    <property type="match status" value="1"/>
</dbReference>
<dbReference type="GO" id="GO:0070181">
    <property type="term" value="F:small ribosomal subunit rRNA binding"/>
    <property type="evidence" value="ECO:0007669"/>
    <property type="project" value="TreeGrafter"/>
</dbReference>
<dbReference type="GO" id="GO:0003735">
    <property type="term" value="F:structural constituent of ribosome"/>
    <property type="evidence" value="ECO:0007669"/>
    <property type="project" value="InterPro"/>
</dbReference>
<dbReference type="AlphaFoldDB" id="A0A5J5F3C2"/>
<evidence type="ECO:0000256" key="2">
    <source>
        <dbReference type="ARBA" id="ARBA00022980"/>
    </source>
</evidence>
<dbReference type="Pfam" id="PF01084">
    <property type="entry name" value="Ribosomal_S18"/>
    <property type="match status" value="1"/>
</dbReference>
<dbReference type="InParanoid" id="A0A5J5F3C2"/>
<comment type="caution">
    <text evidence="6">The sequence shown here is derived from an EMBL/GenBank/DDBJ whole genome shotgun (WGS) entry which is preliminary data.</text>
</comment>
<name>A0A5J5F3C2_9PEZI</name>
<dbReference type="EMBL" id="VXIS01000045">
    <property type="protein sequence ID" value="KAA8910562.1"/>
    <property type="molecule type" value="Genomic_DNA"/>
</dbReference>
<feature type="region of interest" description="Disordered" evidence="5">
    <location>
        <begin position="24"/>
        <end position="50"/>
    </location>
</feature>
<dbReference type="SUPFAM" id="SSF46911">
    <property type="entry name" value="Ribosomal protein S18"/>
    <property type="match status" value="1"/>
</dbReference>
<comment type="similarity">
    <text evidence="1">Belongs to the bacterial ribosomal protein bS18 family.</text>
</comment>
<evidence type="ECO:0000256" key="5">
    <source>
        <dbReference type="SAM" id="MobiDB-lite"/>
    </source>
</evidence>
<dbReference type="InterPro" id="IPR036870">
    <property type="entry name" value="Ribosomal_bS18_sf"/>
</dbReference>
<protein>
    <recommendedName>
        <fullName evidence="4">Small ribosomal subunit protein bS18m</fullName>
    </recommendedName>
</protein>
<organism evidence="6 7">
    <name type="scientific">Sphaerosporella brunnea</name>
    <dbReference type="NCBI Taxonomy" id="1250544"/>
    <lineage>
        <taxon>Eukaryota</taxon>
        <taxon>Fungi</taxon>
        <taxon>Dikarya</taxon>
        <taxon>Ascomycota</taxon>
        <taxon>Pezizomycotina</taxon>
        <taxon>Pezizomycetes</taxon>
        <taxon>Pezizales</taxon>
        <taxon>Pyronemataceae</taxon>
        <taxon>Sphaerosporella</taxon>
    </lineage>
</organism>
<feature type="compositionally biased region" description="Polar residues" evidence="5">
    <location>
        <begin position="24"/>
        <end position="33"/>
    </location>
</feature>
<gene>
    <name evidence="6" type="ORF">FN846DRAFT_939074</name>
</gene>
<dbReference type="GO" id="GO:0032543">
    <property type="term" value="P:mitochondrial translation"/>
    <property type="evidence" value="ECO:0007669"/>
    <property type="project" value="TreeGrafter"/>
</dbReference>
<keyword evidence="3" id="KW-0687">Ribonucleoprotein</keyword>
<dbReference type="PANTHER" id="PTHR13479:SF40">
    <property type="entry name" value="SMALL RIBOSOMAL SUBUNIT PROTEIN BS18M"/>
    <property type="match status" value="1"/>
</dbReference>
<reference evidence="6 7" key="1">
    <citation type="submission" date="2019-09" db="EMBL/GenBank/DDBJ databases">
        <title>Draft genome of the ectomycorrhizal ascomycete Sphaerosporella brunnea.</title>
        <authorList>
            <consortium name="DOE Joint Genome Institute"/>
            <person name="Benucci G.M."/>
            <person name="Marozzi G."/>
            <person name="Antonielli L."/>
            <person name="Sanchez S."/>
            <person name="Marco P."/>
            <person name="Wang X."/>
            <person name="Falini L.B."/>
            <person name="Barry K."/>
            <person name="Haridas S."/>
            <person name="Lipzen A."/>
            <person name="Labutti K."/>
            <person name="Grigoriev I.V."/>
            <person name="Murat C."/>
            <person name="Martin F."/>
            <person name="Albertini E."/>
            <person name="Donnini D."/>
            <person name="Bonito G."/>
        </authorList>
    </citation>
    <scope>NUCLEOTIDE SEQUENCE [LARGE SCALE GENOMIC DNA]</scope>
    <source>
        <strain evidence="6 7">Sb_GMNB300</strain>
    </source>
</reference>
<proteinExistence type="inferred from homology"/>
<dbReference type="InterPro" id="IPR001648">
    <property type="entry name" value="Ribosomal_bS18"/>
</dbReference>
<evidence type="ECO:0000256" key="1">
    <source>
        <dbReference type="ARBA" id="ARBA00005589"/>
    </source>
</evidence>
<evidence type="ECO:0000256" key="3">
    <source>
        <dbReference type="ARBA" id="ARBA00023274"/>
    </source>
</evidence>
<sequence length="214" mass="23921">MSPRLPTNVLRASLARSFSTALAPTNPLFNESDGTPRIGPRKPRPFMGDTQNDAAQRARDIMSMLAEHPISSPTASSSNAAAGSATEEFSLQELSQSQFRFSQGDIYAPNDLTMEEFRTRLKNRRPVKDAFDVLGINPLTQYKNYNLLSEYVTSMGRIQHSRETGLRPVNQRRIAKAIRRAVGIGFLPSTHRHPEILKQMESNLANKLSKGPRR</sequence>
<dbReference type="GO" id="GO:0005763">
    <property type="term" value="C:mitochondrial small ribosomal subunit"/>
    <property type="evidence" value="ECO:0007669"/>
    <property type="project" value="TreeGrafter"/>
</dbReference>
<dbReference type="OrthoDB" id="21463at2759"/>
<dbReference type="Proteomes" id="UP000326924">
    <property type="component" value="Unassembled WGS sequence"/>
</dbReference>
<accession>A0A5J5F3C2</accession>
<dbReference type="PANTHER" id="PTHR13479">
    <property type="entry name" value="30S RIBOSOMAL PROTEIN S18"/>
    <property type="match status" value="1"/>
</dbReference>
<dbReference type="Gene3D" id="4.10.640.10">
    <property type="entry name" value="Ribosomal protein S18"/>
    <property type="match status" value="1"/>
</dbReference>